<feature type="compositionally biased region" description="Polar residues" evidence="1">
    <location>
        <begin position="34"/>
        <end position="47"/>
    </location>
</feature>
<sequence length="47" mass="5665">MGQKQKSRVRFYSMRRNSRLGRFQSGHARLQLRPSRQFQQRTALSNL</sequence>
<reference evidence="3" key="1">
    <citation type="submission" date="2022-11" db="UniProtKB">
        <authorList>
            <consortium name="WormBaseParasite"/>
        </authorList>
    </citation>
    <scope>IDENTIFICATION</scope>
</reference>
<evidence type="ECO:0000313" key="2">
    <source>
        <dbReference type="Proteomes" id="UP000887565"/>
    </source>
</evidence>
<protein>
    <submittedName>
        <fullName evidence="3">Ribosomal protein L34</fullName>
    </submittedName>
</protein>
<feature type="region of interest" description="Disordered" evidence="1">
    <location>
        <begin position="22"/>
        <end position="47"/>
    </location>
</feature>
<dbReference type="WBParaSite" id="nRc.2.0.1.t44400-RA">
    <property type="protein sequence ID" value="nRc.2.0.1.t44400-RA"/>
    <property type="gene ID" value="nRc.2.0.1.g44400"/>
</dbReference>
<dbReference type="AlphaFoldDB" id="A0A915L113"/>
<proteinExistence type="predicted"/>
<accession>A0A915L113</accession>
<organism evidence="2 3">
    <name type="scientific">Romanomermis culicivorax</name>
    <name type="common">Nematode worm</name>
    <dbReference type="NCBI Taxonomy" id="13658"/>
    <lineage>
        <taxon>Eukaryota</taxon>
        <taxon>Metazoa</taxon>
        <taxon>Ecdysozoa</taxon>
        <taxon>Nematoda</taxon>
        <taxon>Enoplea</taxon>
        <taxon>Dorylaimia</taxon>
        <taxon>Mermithida</taxon>
        <taxon>Mermithoidea</taxon>
        <taxon>Mermithidae</taxon>
        <taxon>Romanomermis</taxon>
    </lineage>
</organism>
<keyword evidence="2" id="KW-1185">Reference proteome</keyword>
<evidence type="ECO:0000256" key="1">
    <source>
        <dbReference type="SAM" id="MobiDB-lite"/>
    </source>
</evidence>
<evidence type="ECO:0000313" key="3">
    <source>
        <dbReference type="WBParaSite" id="nRc.2.0.1.t44400-RA"/>
    </source>
</evidence>
<name>A0A915L113_ROMCU</name>
<dbReference type="Proteomes" id="UP000887565">
    <property type="component" value="Unplaced"/>
</dbReference>